<sequence length="66" mass="6928">MTVPLPQAVAAETVLPGRSLIPALDDVAGDPRTRLALVLAGVFTLGSLAVVGFPRGWFVLPFTRRG</sequence>
<gene>
    <name evidence="2" type="ORF">C8046_06070</name>
</gene>
<organism evidence="2 3">
    <name type="scientific">Serinibacter arcticus</name>
    <dbReference type="NCBI Taxonomy" id="1655435"/>
    <lineage>
        <taxon>Bacteria</taxon>
        <taxon>Bacillati</taxon>
        <taxon>Actinomycetota</taxon>
        <taxon>Actinomycetes</taxon>
        <taxon>Micrococcales</taxon>
        <taxon>Beutenbergiaceae</taxon>
        <taxon>Serinibacter</taxon>
    </lineage>
</organism>
<keyword evidence="3" id="KW-1185">Reference proteome</keyword>
<feature type="transmembrane region" description="Helical" evidence="1">
    <location>
        <begin position="35"/>
        <end position="60"/>
    </location>
</feature>
<proteinExistence type="predicted"/>
<keyword evidence="1" id="KW-0472">Membrane</keyword>
<accession>A0A2U1ZTI7</accession>
<comment type="caution">
    <text evidence="2">The sequence shown here is derived from an EMBL/GenBank/DDBJ whole genome shotgun (WGS) entry which is preliminary data.</text>
</comment>
<keyword evidence="1" id="KW-1133">Transmembrane helix</keyword>
<name>A0A2U1ZTI7_9MICO</name>
<dbReference type="Proteomes" id="UP000245166">
    <property type="component" value="Unassembled WGS sequence"/>
</dbReference>
<evidence type="ECO:0000313" key="2">
    <source>
        <dbReference type="EMBL" id="PWD50294.1"/>
    </source>
</evidence>
<protein>
    <submittedName>
        <fullName evidence="2">Uncharacterized protein</fullName>
    </submittedName>
</protein>
<evidence type="ECO:0000256" key="1">
    <source>
        <dbReference type="SAM" id="Phobius"/>
    </source>
</evidence>
<reference evidence="2 3" key="1">
    <citation type="submission" date="2018-03" db="EMBL/GenBank/DDBJ databases">
        <title>Genome assembly of novel Miniimonas species PCH200.</title>
        <authorList>
            <person name="Thakur V."/>
            <person name="Kumar V."/>
            <person name="Singh D."/>
        </authorList>
    </citation>
    <scope>NUCLEOTIDE SEQUENCE [LARGE SCALE GENOMIC DNA]</scope>
    <source>
        <strain evidence="2 3">PCH200</strain>
    </source>
</reference>
<evidence type="ECO:0000313" key="3">
    <source>
        <dbReference type="Proteomes" id="UP000245166"/>
    </source>
</evidence>
<dbReference type="RefSeq" id="WP_109228677.1">
    <property type="nucleotide sequence ID" value="NZ_PYHR01000002.1"/>
</dbReference>
<dbReference type="AlphaFoldDB" id="A0A2U1ZTI7"/>
<keyword evidence="1" id="KW-0812">Transmembrane</keyword>
<dbReference type="EMBL" id="PYHR01000002">
    <property type="protein sequence ID" value="PWD50294.1"/>
    <property type="molecule type" value="Genomic_DNA"/>
</dbReference>